<protein>
    <submittedName>
        <fullName evidence="2">Uncharacterized protein</fullName>
    </submittedName>
</protein>
<dbReference type="AlphaFoldDB" id="A0A921YLP5"/>
<keyword evidence="3" id="KW-1185">Reference proteome</keyword>
<feature type="compositionally biased region" description="Basic residues" evidence="1">
    <location>
        <begin position="369"/>
        <end position="381"/>
    </location>
</feature>
<reference evidence="2" key="1">
    <citation type="journal article" date="2016" name="Insect Biochem. Mol. Biol.">
        <title>Multifaceted biological insights from a draft genome sequence of the tobacco hornworm moth, Manduca sexta.</title>
        <authorList>
            <person name="Kanost M.R."/>
            <person name="Arrese E.L."/>
            <person name="Cao X."/>
            <person name="Chen Y.R."/>
            <person name="Chellapilla S."/>
            <person name="Goldsmith M.R."/>
            <person name="Grosse-Wilde E."/>
            <person name="Heckel D.G."/>
            <person name="Herndon N."/>
            <person name="Jiang H."/>
            <person name="Papanicolaou A."/>
            <person name="Qu J."/>
            <person name="Soulages J.L."/>
            <person name="Vogel H."/>
            <person name="Walters J."/>
            <person name="Waterhouse R.M."/>
            <person name="Ahn S.J."/>
            <person name="Almeida F.C."/>
            <person name="An C."/>
            <person name="Aqrawi P."/>
            <person name="Bretschneider A."/>
            <person name="Bryant W.B."/>
            <person name="Bucks S."/>
            <person name="Chao H."/>
            <person name="Chevignon G."/>
            <person name="Christen J.M."/>
            <person name="Clarke D.F."/>
            <person name="Dittmer N.T."/>
            <person name="Ferguson L.C.F."/>
            <person name="Garavelou S."/>
            <person name="Gordon K.H.J."/>
            <person name="Gunaratna R.T."/>
            <person name="Han Y."/>
            <person name="Hauser F."/>
            <person name="He Y."/>
            <person name="Heidel-Fischer H."/>
            <person name="Hirsh A."/>
            <person name="Hu Y."/>
            <person name="Jiang H."/>
            <person name="Kalra D."/>
            <person name="Klinner C."/>
            <person name="Konig C."/>
            <person name="Kovar C."/>
            <person name="Kroll A.R."/>
            <person name="Kuwar S.S."/>
            <person name="Lee S.L."/>
            <person name="Lehman R."/>
            <person name="Li K."/>
            <person name="Li Z."/>
            <person name="Liang H."/>
            <person name="Lovelace S."/>
            <person name="Lu Z."/>
            <person name="Mansfield J.H."/>
            <person name="McCulloch K.J."/>
            <person name="Mathew T."/>
            <person name="Morton B."/>
            <person name="Muzny D.M."/>
            <person name="Neunemann D."/>
            <person name="Ongeri F."/>
            <person name="Pauchet Y."/>
            <person name="Pu L.L."/>
            <person name="Pyrousis I."/>
            <person name="Rao X.J."/>
            <person name="Redding A."/>
            <person name="Roesel C."/>
            <person name="Sanchez-Gracia A."/>
            <person name="Schaack S."/>
            <person name="Shukla A."/>
            <person name="Tetreau G."/>
            <person name="Wang Y."/>
            <person name="Xiong G.H."/>
            <person name="Traut W."/>
            <person name="Walsh T.K."/>
            <person name="Worley K.C."/>
            <person name="Wu D."/>
            <person name="Wu W."/>
            <person name="Wu Y.Q."/>
            <person name="Zhang X."/>
            <person name="Zou Z."/>
            <person name="Zucker H."/>
            <person name="Briscoe A.D."/>
            <person name="Burmester T."/>
            <person name="Clem R.J."/>
            <person name="Feyereisen R."/>
            <person name="Grimmelikhuijzen C.J.P."/>
            <person name="Hamodrakas S.J."/>
            <person name="Hansson B.S."/>
            <person name="Huguet E."/>
            <person name="Jermiin L.S."/>
            <person name="Lan Q."/>
            <person name="Lehman H.K."/>
            <person name="Lorenzen M."/>
            <person name="Merzendorfer H."/>
            <person name="Michalopoulos I."/>
            <person name="Morton D.B."/>
            <person name="Muthukrishnan S."/>
            <person name="Oakeshott J.G."/>
            <person name="Palmer W."/>
            <person name="Park Y."/>
            <person name="Passarelli A.L."/>
            <person name="Rozas J."/>
            <person name="Schwartz L.M."/>
            <person name="Smith W."/>
            <person name="Southgate A."/>
            <person name="Vilcinskas A."/>
            <person name="Vogt R."/>
            <person name="Wang P."/>
            <person name="Werren J."/>
            <person name="Yu X.Q."/>
            <person name="Zhou J.J."/>
            <person name="Brown S.J."/>
            <person name="Scherer S.E."/>
            <person name="Richards S."/>
            <person name="Blissard G.W."/>
        </authorList>
    </citation>
    <scope>NUCLEOTIDE SEQUENCE</scope>
</reference>
<name>A0A921YLP5_MANSE</name>
<feature type="region of interest" description="Disordered" evidence="1">
    <location>
        <begin position="325"/>
        <end position="391"/>
    </location>
</feature>
<evidence type="ECO:0000256" key="1">
    <source>
        <dbReference type="SAM" id="MobiDB-lite"/>
    </source>
</evidence>
<reference evidence="2" key="2">
    <citation type="submission" date="2020-12" db="EMBL/GenBank/DDBJ databases">
        <authorList>
            <person name="Kanost M."/>
        </authorList>
    </citation>
    <scope>NUCLEOTIDE SEQUENCE</scope>
</reference>
<feature type="compositionally biased region" description="Basic and acidic residues" evidence="1">
    <location>
        <begin position="340"/>
        <end position="362"/>
    </location>
</feature>
<evidence type="ECO:0000313" key="2">
    <source>
        <dbReference type="EMBL" id="KAG6441553.1"/>
    </source>
</evidence>
<evidence type="ECO:0000313" key="3">
    <source>
        <dbReference type="Proteomes" id="UP000791440"/>
    </source>
</evidence>
<sequence>MSCETAANKDDGECGSGRSETVASEGEQSRHYPGQSIGNCESSSSSEDEAGFASPPPNKRRKYKHISPDPRIDGLINQFSYLTQLSQSSPGLTLSVPNSNINQDSQSPYLINPCCSTDRFHLGEINTEFDEKRVIPSANKGRRDRVNQLQHFETQAWKGIRYKSTLRGFSATPGFVCLKTNEEFCHLNKTKDYLASAENLLAGLTNAELDQQELLNQALQDLLNWSAKNPGELNPNSLFEKIMGLLGPGSPLHKCSEKIMQIICGRRGECIEIRRERIIKEISNPNLKATLRAIPPSSEYLFSRDTLHPVIKSLGGTQTWLNKPDYIKERKNSRYPSNYKQEKRSHSLSDNKPTRSDQKLKQDNFQGPQKRHNFRKFHSKKNNADQNPKQK</sequence>
<organism evidence="2 3">
    <name type="scientific">Manduca sexta</name>
    <name type="common">Tobacco hawkmoth</name>
    <name type="synonym">Tobacco hornworm</name>
    <dbReference type="NCBI Taxonomy" id="7130"/>
    <lineage>
        <taxon>Eukaryota</taxon>
        <taxon>Metazoa</taxon>
        <taxon>Ecdysozoa</taxon>
        <taxon>Arthropoda</taxon>
        <taxon>Hexapoda</taxon>
        <taxon>Insecta</taxon>
        <taxon>Pterygota</taxon>
        <taxon>Neoptera</taxon>
        <taxon>Endopterygota</taxon>
        <taxon>Lepidoptera</taxon>
        <taxon>Glossata</taxon>
        <taxon>Ditrysia</taxon>
        <taxon>Bombycoidea</taxon>
        <taxon>Sphingidae</taxon>
        <taxon>Sphinginae</taxon>
        <taxon>Sphingini</taxon>
        <taxon>Manduca</taxon>
    </lineage>
</organism>
<proteinExistence type="predicted"/>
<dbReference type="Proteomes" id="UP000791440">
    <property type="component" value="Unassembled WGS sequence"/>
</dbReference>
<dbReference type="EMBL" id="JH668287">
    <property type="protein sequence ID" value="KAG6441553.1"/>
    <property type="molecule type" value="Genomic_DNA"/>
</dbReference>
<comment type="caution">
    <text evidence="2">The sequence shown here is derived from an EMBL/GenBank/DDBJ whole genome shotgun (WGS) entry which is preliminary data.</text>
</comment>
<feature type="region of interest" description="Disordered" evidence="1">
    <location>
        <begin position="1"/>
        <end position="69"/>
    </location>
</feature>
<gene>
    <name evidence="2" type="ORF">O3G_MSEX001918</name>
</gene>
<accession>A0A921YLP5</accession>